<evidence type="ECO:0008006" key="4">
    <source>
        <dbReference type="Google" id="ProtNLM"/>
    </source>
</evidence>
<name>A0A0L1IU09_ASPN3</name>
<dbReference type="RefSeq" id="XP_015403900.1">
    <property type="nucleotide sequence ID" value="XM_015554217.1"/>
</dbReference>
<dbReference type="SUPFAM" id="SSF51197">
    <property type="entry name" value="Clavaminate synthase-like"/>
    <property type="match status" value="1"/>
</dbReference>
<dbReference type="OrthoDB" id="4377831at2759"/>
<organism evidence="2 3">
    <name type="scientific">Aspergillus nomiae NRRL (strain ATCC 15546 / NRRL 13137 / CBS 260.88 / M93)</name>
    <dbReference type="NCBI Taxonomy" id="1509407"/>
    <lineage>
        <taxon>Eukaryota</taxon>
        <taxon>Fungi</taxon>
        <taxon>Dikarya</taxon>
        <taxon>Ascomycota</taxon>
        <taxon>Pezizomycotina</taxon>
        <taxon>Eurotiomycetes</taxon>
        <taxon>Eurotiomycetidae</taxon>
        <taxon>Eurotiales</taxon>
        <taxon>Aspergillaceae</taxon>
        <taxon>Aspergillus</taxon>
        <taxon>Aspergillus subgen. Circumdati</taxon>
    </lineage>
</organism>
<evidence type="ECO:0000313" key="2">
    <source>
        <dbReference type="EMBL" id="KNG82977.1"/>
    </source>
</evidence>
<feature type="signal peptide" evidence="1">
    <location>
        <begin position="1"/>
        <end position="20"/>
    </location>
</feature>
<gene>
    <name evidence="2" type="ORF">ANOM_008961</name>
</gene>
<proteinExistence type="predicted"/>
<comment type="caution">
    <text evidence="2">The sequence shown here is derived from an EMBL/GenBank/DDBJ whole genome shotgun (WGS) entry which is preliminary data.</text>
</comment>
<dbReference type="Gene3D" id="2.60.120.330">
    <property type="entry name" value="B-lactam Antibiotic, Isopenicillin N Synthase, Chain"/>
    <property type="match status" value="1"/>
</dbReference>
<evidence type="ECO:0000256" key="1">
    <source>
        <dbReference type="SAM" id="SignalP"/>
    </source>
</evidence>
<dbReference type="InterPro" id="IPR027443">
    <property type="entry name" value="IPNS-like_sf"/>
</dbReference>
<evidence type="ECO:0000313" key="3">
    <source>
        <dbReference type="Proteomes" id="UP000037505"/>
    </source>
</evidence>
<accession>A0A0L1IU09</accession>
<reference evidence="2 3" key="1">
    <citation type="submission" date="2014-06" db="EMBL/GenBank/DDBJ databases">
        <title>The Genome of the Aflatoxigenic Filamentous Fungus Aspergillus nomius.</title>
        <authorList>
            <person name="Moore M.G."/>
            <person name="Shannon B.M."/>
            <person name="Brian M.M."/>
        </authorList>
    </citation>
    <scope>NUCLEOTIDE SEQUENCE [LARGE SCALE GENOMIC DNA]</scope>
    <source>
        <strain evidence="2 3">NRRL 13137</strain>
    </source>
</reference>
<feature type="chain" id="PRO_5005553062" description="Ig-like domain-containing protein" evidence="1">
    <location>
        <begin position="21"/>
        <end position="194"/>
    </location>
</feature>
<dbReference type="GeneID" id="26810765"/>
<dbReference type="EMBL" id="JNOM01000301">
    <property type="protein sequence ID" value="KNG82977.1"/>
    <property type="molecule type" value="Genomic_DNA"/>
</dbReference>
<dbReference type="Proteomes" id="UP000037505">
    <property type="component" value="Unassembled WGS sequence"/>
</dbReference>
<keyword evidence="1" id="KW-0732">Signal</keyword>
<protein>
    <recommendedName>
        <fullName evidence="4">Ig-like domain-containing protein</fullName>
    </recommendedName>
</protein>
<sequence length="194" mass="21695">MMLPKSLLPLSIIFLPCAQACLEAVGTLFVSHSTSWNVQLKDDGTQTCSFNCNAVTTTCDATCNDGYKAKWTTTTDWRHQPGKLHYDTPHGSYDLDVPVEPGSEVTYNCCGGNNDTTNISLPIMEQPYRSKKPPVTDFENIPITDVASLSSPDRRDRQRLATEIYEAYIQVGFFYIKNQLPDAAHRGQNSVYFK</sequence>
<dbReference type="AlphaFoldDB" id="A0A0L1IU09"/>
<keyword evidence="3" id="KW-1185">Reference proteome</keyword>